<feature type="compositionally biased region" description="Basic and acidic residues" evidence="4">
    <location>
        <begin position="254"/>
        <end position="265"/>
    </location>
</feature>
<comment type="caution">
    <text evidence="6">The sequence shown here is derived from an EMBL/GenBank/DDBJ whole genome shotgun (WGS) entry which is preliminary data.</text>
</comment>
<feature type="compositionally biased region" description="Acidic residues" evidence="4">
    <location>
        <begin position="199"/>
        <end position="209"/>
    </location>
</feature>
<evidence type="ECO:0000256" key="2">
    <source>
        <dbReference type="ARBA" id="ARBA00023186"/>
    </source>
</evidence>
<gene>
    <name evidence="6" type="ORF">CHARACLAT_004179</name>
</gene>
<comment type="subcellular location">
    <subcellularLocation>
        <location evidence="1">Nucleus</location>
    </subcellularLocation>
</comment>
<evidence type="ECO:0000313" key="6">
    <source>
        <dbReference type="EMBL" id="MED6263395.1"/>
    </source>
</evidence>
<dbReference type="EMBL" id="JAHUTJ010000188">
    <property type="protein sequence ID" value="MED6263395.1"/>
    <property type="molecule type" value="Genomic_DNA"/>
</dbReference>
<feature type="compositionally biased region" description="Basic and acidic residues" evidence="4">
    <location>
        <begin position="211"/>
        <end position="224"/>
    </location>
</feature>
<feature type="compositionally biased region" description="Basic and acidic residues" evidence="4">
    <location>
        <begin position="103"/>
        <end position="119"/>
    </location>
</feature>
<dbReference type="InterPro" id="IPR037647">
    <property type="entry name" value="HIRIP3"/>
</dbReference>
<sequence length="466" mass="52843">MYSIQNNLARKLGVVAKEVWLVLRHFRLSLRDSPPKEKQALMLSEEEKVSVRRFVKGQLRDEPDLSTLTLGILKKRYLAHAGCESLSSEARKFMKQVVEEELAKMQKDDDSGSEPETKKPQKKRKREKEELESEDETESTAKKTRSRQSGSSSDSEDEQNCKTGSQSKERNRCQSENEEAEEEESDNENSKKPERCVTDDDLLDDEMNGSEESRNESPSLEERVKKKTSTAKNREIRSGGGKKTRSDEESESGADSKSEKSDKISDGVSSASEKVEENVKKRKDSDSSSLCSLEEEKKGRVEKTKDERGKKAKKKDEKNHGPKDEDKAVVRLKRYIALCGVRRNYKKLLDGCRSTRSKVAVLKKELEDLGVRGNPSIEKCKKIRSKREEAQELAELDVDNIITTEGRPKRRGTSAMQVHLDPPSSYQRTLNSDSDSDQENDAHKGHRKMSEWANLHGIISDDADTD</sequence>
<name>A0ABU7CNR6_9TELE</name>
<feature type="compositionally biased region" description="Basic and acidic residues" evidence="4">
    <location>
        <begin position="188"/>
        <end position="198"/>
    </location>
</feature>
<accession>A0ABU7CNR6</accession>
<keyword evidence="7" id="KW-1185">Reference proteome</keyword>
<dbReference type="Proteomes" id="UP001352852">
    <property type="component" value="Unassembled WGS sequence"/>
</dbReference>
<feature type="region of interest" description="Disordered" evidence="4">
    <location>
        <begin position="402"/>
        <end position="466"/>
    </location>
</feature>
<feature type="compositionally biased region" description="Polar residues" evidence="4">
    <location>
        <begin position="424"/>
        <end position="433"/>
    </location>
</feature>
<proteinExistence type="predicted"/>
<evidence type="ECO:0000313" key="7">
    <source>
        <dbReference type="Proteomes" id="UP001352852"/>
    </source>
</evidence>
<feature type="compositionally biased region" description="Basic and acidic residues" evidence="4">
    <location>
        <begin position="294"/>
        <end position="327"/>
    </location>
</feature>
<evidence type="ECO:0000256" key="1">
    <source>
        <dbReference type="ARBA" id="ARBA00004123"/>
    </source>
</evidence>
<feature type="compositionally biased region" description="Basic and acidic residues" evidence="4">
    <location>
        <begin position="273"/>
        <end position="286"/>
    </location>
</feature>
<organism evidence="6 7">
    <name type="scientific">Characodon lateralis</name>
    <dbReference type="NCBI Taxonomy" id="208331"/>
    <lineage>
        <taxon>Eukaryota</taxon>
        <taxon>Metazoa</taxon>
        <taxon>Chordata</taxon>
        <taxon>Craniata</taxon>
        <taxon>Vertebrata</taxon>
        <taxon>Euteleostomi</taxon>
        <taxon>Actinopterygii</taxon>
        <taxon>Neopterygii</taxon>
        <taxon>Teleostei</taxon>
        <taxon>Neoteleostei</taxon>
        <taxon>Acanthomorphata</taxon>
        <taxon>Ovalentaria</taxon>
        <taxon>Atherinomorphae</taxon>
        <taxon>Cyprinodontiformes</taxon>
        <taxon>Goodeidae</taxon>
        <taxon>Characodon</taxon>
    </lineage>
</organism>
<evidence type="ECO:0000256" key="3">
    <source>
        <dbReference type="ARBA" id="ARBA00023242"/>
    </source>
</evidence>
<feature type="compositionally biased region" description="Acidic residues" evidence="4">
    <location>
        <begin position="176"/>
        <end position="187"/>
    </location>
</feature>
<evidence type="ECO:0000259" key="5">
    <source>
        <dbReference type="SMART" id="SM01082"/>
    </source>
</evidence>
<dbReference type="SMART" id="SM01082">
    <property type="entry name" value="CHZ"/>
    <property type="match status" value="1"/>
</dbReference>
<dbReference type="InterPro" id="IPR019098">
    <property type="entry name" value="Histone_chaperone_domain_CHZ"/>
</dbReference>
<reference evidence="6 7" key="1">
    <citation type="submission" date="2021-06" db="EMBL/GenBank/DDBJ databases">
        <authorList>
            <person name="Palmer J.M."/>
        </authorList>
    </citation>
    <scope>NUCLEOTIDE SEQUENCE [LARGE SCALE GENOMIC DNA]</scope>
    <source>
        <strain evidence="6 7">CL_MEX2019</strain>
        <tissue evidence="6">Muscle</tissue>
    </source>
</reference>
<feature type="domain" description="Histone chaperone" evidence="5">
    <location>
        <begin position="387"/>
        <end position="421"/>
    </location>
</feature>
<dbReference type="PANTHER" id="PTHR15410">
    <property type="entry name" value="HIRA-INTERACTING PROTEIN 3"/>
    <property type="match status" value="1"/>
</dbReference>
<dbReference type="PANTHER" id="PTHR15410:SF2">
    <property type="entry name" value="HIRA-INTERACTING PROTEIN 3"/>
    <property type="match status" value="1"/>
</dbReference>
<keyword evidence="2" id="KW-0143">Chaperone</keyword>
<evidence type="ECO:0000256" key="4">
    <source>
        <dbReference type="SAM" id="MobiDB-lite"/>
    </source>
</evidence>
<protein>
    <recommendedName>
        <fullName evidence="5">Histone chaperone domain-containing protein</fullName>
    </recommendedName>
</protein>
<feature type="region of interest" description="Disordered" evidence="4">
    <location>
        <begin position="103"/>
        <end position="327"/>
    </location>
</feature>
<keyword evidence="3" id="KW-0539">Nucleus</keyword>